<keyword evidence="4 8" id="KW-0547">Nucleotide-binding</keyword>
<keyword evidence="11" id="KW-1185">Reference proteome</keyword>
<evidence type="ECO:0000256" key="3">
    <source>
        <dbReference type="ARBA" id="ARBA00022723"/>
    </source>
</evidence>
<dbReference type="GO" id="GO:0061603">
    <property type="term" value="F:molybdenum cofactor guanylyltransferase activity"/>
    <property type="evidence" value="ECO:0007669"/>
    <property type="project" value="UniProtKB-EC"/>
</dbReference>
<comment type="domain">
    <text evidence="8">The N-terminal domain determines nucleotide recognition and specific binding, while the C-terminal domain determines the specific binding to the target protein.</text>
</comment>
<dbReference type="PANTHER" id="PTHR19136">
    <property type="entry name" value="MOLYBDENUM COFACTOR GUANYLYLTRANSFERASE"/>
    <property type="match status" value="1"/>
</dbReference>
<dbReference type="GO" id="GO:0005525">
    <property type="term" value="F:GTP binding"/>
    <property type="evidence" value="ECO:0007669"/>
    <property type="project" value="UniProtKB-UniRule"/>
</dbReference>
<reference evidence="10 11" key="1">
    <citation type="journal article" date="2011" name="J. Bacteriol.">
        <title>Complete genome sequence and updated annotation of Desulfovibrio alaskensis G20.</title>
        <authorList>
            <person name="Hauser L.J."/>
            <person name="Land M.L."/>
            <person name="Brown S.D."/>
            <person name="Larimer F."/>
            <person name="Keller K.L."/>
            <person name="Rapp-Giles B.J."/>
            <person name="Price M.N."/>
            <person name="Lin M."/>
            <person name="Bruce D.C."/>
            <person name="Detter J.C."/>
            <person name="Tapia R."/>
            <person name="Han C.S."/>
            <person name="Goodwin L.A."/>
            <person name="Cheng J.F."/>
            <person name="Pitluck S."/>
            <person name="Copeland A."/>
            <person name="Lucas S."/>
            <person name="Nolan M."/>
            <person name="Lapidus A.L."/>
            <person name="Palumbo A.V."/>
            <person name="Wall J.D."/>
        </authorList>
    </citation>
    <scope>NUCLEOTIDE SEQUENCE [LARGE SCALE GENOMIC DNA]</scope>
    <source>
        <strain evidence="11">ATCC BAA 1058 / DSM 17464 / G20</strain>
    </source>
</reference>
<sequence>MSAPHAAVSAPVGVVLAGGLSARMGSDKRGVRLFGDSEPDLLTRSAALLEQVTGEVWISVRDGLPLTGGYLRLRDEEEGMGPLGGIMTALRAAQDAVLVLSCDLPFMERPVLEKLLAARAQRPAGTLMTTFVQQETGYIEALVAVYEFGALEWFRRAAERGVYKVSRVVPQELQHRVAYSREESLPFFNVNYPADLEMARRVIRALTT</sequence>
<evidence type="ECO:0000256" key="2">
    <source>
        <dbReference type="ARBA" id="ARBA00022679"/>
    </source>
</evidence>
<keyword evidence="7 8" id="KW-0501">Molybdenum cofactor biosynthesis</keyword>
<dbReference type="EC" id="2.7.7.77" evidence="8"/>
<dbReference type="eggNOG" id="COG0746">
    <property type="taxonomic scope" value="Bacteria"/>
</dbReference>
<feature type="domain" description="MobA-like NTP transferase" evidence="9">
    <location>
        <begin position="13"/>
        <end position="163"/>
    </location>
</feature>
<evidence type="ECO:0000256" key="1">
    <source>
        <dbReference type="ARBA" id="ARBA00022490"/>
    </source>
</evidence>
<dbReference type="HAMAP" id="MF_00316">
    <property type="entry name" value="MobA"/>
    <property type="match status" value="1"/>
</dbReference>
<keyword evidence="3 8" id="KW-0479">Metal-binding</keyword>
<accession>Q314Y7</accession>
<dbReference type="GO" id="GO:0006777">
    <property type="term" value="P:Mo-molybdopterin cofactor biosynthetic process"/>
    <property type="evidence" value="ECO:0007669"/>
    <property type="project" value="UniProtKB-KW"/>
</dbReference>
<dbReference type="SUPFAM" id="SSF53448">
    <property type="entry name" value="Nucleotide-diphospho-sugar transferases"/>
    <property type="match status" value="1"/>
</dbReference>
<comment type="function">
    <text evidence="8">Transfers a GMP moiety from GTP to Mo-molybdopterin (Mo-MPT) cofactor (Moco or molybdenum cofactor) to form Mo-molybdopterin guanine dinucleotide (Mo-MGD) cofactor.</text>
</comment>
<feature type="binding site" evidence="8">
    <location>
        <position position="103"/>
    </location>
    <ligand>
        <name>Mg(2+)</name>
        <dbReference type="ChEBI" id="CHEBI:18420"/>
    </ligand>
</feature>
<keyword evidence="2 8" id="KW-0808">Transferase</keyword>
<dbReference type="KEGG" id="dde:Dde_0708"/>
<keyword evidence="6 8" id="KW-0342">GTP-binding</keyword>
<evidence type="ECO:0000259" key="9">
    <source>
        <dbReference type="Pfam" id="PF12804"/>
    </source>
</evidence>
<comment type="similarity">
    <text evidence="8">Belongs to the MobA family.</text>
</comment>
<comment type="catalytic activity">
    <reaction evidence="8">
        <text>Mo-molybdopterin + GTP + H(+) = Mo-molybdopterin guanine dinucleotide + diphosphate</text>
        <dbReference type="Rhea" id="RHEA:34243"/>
        <dbReference type="ChEBI" id="CHEBI:15378"/>
        <dbReference type="ChEBI" id="CHEBI:33019"/>
        <dbReference type="ChEBI" id="CHEBI:37565"/>
        <dbReference type="ChEBI" id="CHEBI:71302"/>
        <dbReference type="ChEBI" id="CHEBI:71310"/>
        <dbReference type="EC" id="2.7.7.77"/>
    </reaction>
</comment>
<evidence type="ECO:0000256" key="4">
    <source>
        <dbReference type="ARBA" id="ARBA00022741"/>
    </source>
</evidence>
<feature type="binding site" evidence="8">
    <location>
        <begin position="16"/>
        <end position="18"/>
    </location>
    <ligand>
        <name>GTP</name>
        <dbReference type="ChEBI" id="CHEBI:37565"/>
    </ligand>
</feature>
<protein>
    <recommendedName>
        <fullName evidence="8">Probable molybdenum cofactor guanylyltransferase</fullName>
        <shortName evidence="8">MoCo guanylyltransferase</shortName>
        <ecNumber evidence="8">2.7.7.77</ecNumber>
    </recommendedName>
    <alternativeName>
        <fullName evidence="8">GTP:molybdopterin guanylyltransferase</fullName>
    </alternativeName>
    <alternativeName>
        <fullName evidence="8">Mo-MPT guanylyltransferase</fullName>
    </alternativeName>
    <alternativeName>
        <fullName evidence="8">Molybdopterin guanylyltransferase</fullName>
    </alternativeName>
    <alternativeName>
        <fullName evidence="8">Molybdopterin-guanine dinucleotide synthase</fullName>
        <shortName evidence="8">MGD synthase</shortName>
    </alternativeName>
</protein>
<feature type="binding site" evidence="8">
    <location>
        <position position="103"/>
    </location>
    <ligand>
        <name>GTP</name>
        <dbReference type="ChEBI" id="CHEBI:37565"/>
    </ligand>
</feature>
<dbReference type="Pfam" id="PF12804">
    <property type="entry name" value="NTP_transf_3"/>
    <property type="match status" value="1"/>
</dbReference>
<feature type="binding site" evidence="8">
    <location>
        <position position="29"/>
    </location>
    <ligand>
        <name>GTP</name>
        <dbReference type="ChEBI" id="CHEBI:37565"/>
    </ligand>
</feature>
<keyword evidence="1 8" id="KW-0963">Cytoplasm</keyword>
<dbReference type="InterPro" id="IPR029044">
    <property type="entry name" value="Nucleotide-diphossugar_trans"/>
</dbReference>
<name>Q314Y7_OLEA2</name>
<comment type="caution">
    <text evidence="8">Lacks conserved residue(s) required for the propagation of feature annotation.</text>
</comment>
<dbReference type="Proteomes" id="UP000002710">
    <property type="component" value="Chromosome"/>
</dbReference>
<dbReference type="CDD" id="cd02503">
    <property type="entry name" value="MobA"/>
    <property type="match status" value="1"/>
</dbReference>
<dbReference type="RefSeq" id="WP_011366791.1">
    <property type="nucleotide sequence ID" value="NC_007519.1"/>
</dbReference>
<comment type="cofactor">
    <cofactor evidence="8">
        <name>Mg(2+)</name>
        <dbReference type="ChEBI" id="CHEBI:18420"/>
    </cofactor>
</comment>
<dbReference type="HOGENOM" id="CLU_055597_2_2_7"/>
<comment type="subcellular location">
    <subcellularLocation>
        <location evidence="8">Cytoplasm</location>
    </subcellularLocation>
</comment>
<dbReference type="EMBL" id="CP000112">
    <property type="protein sequence ID" value="ABB37509.1"/>
    <property type="molecule type" value="Genomic_DNA"/>
</dbReference>
<dbReference type="AlphaFoldDB" id="Q314Y7"/>
<dbReference type="STRING" id="207559.Dde_0708"/>
<dbReference type="InterPro" id="IPR025877">
    <property type="entry name" value="MobA-like_NTP_Trfase"/>
</dbReference>
<evidence type="ECO:0000256" key="7">
    <source>
        <dbReference type="ARBA" id="ARBA00023150"/>
    </source>
</evidence>
<evidence type="ECO:0000256" key="8">
    <source>
        <dbReference type="HAMAP-Rule" id="MF_00316"/>
    </source>
</evidence>
<dbReference type="InterPro" id="IPR013482">
    <property type="entry name" value="Molybde_CF_guanTrfase"/>
</dbReference>
<dbReference type="DNASU" id="3755820"/>
<dbReference type="Gene3D" id="3.90.550.10">
    <property type="entry name" value="Spore Coat Polysaccharide Biosynthesis Protein SpsA, Chain A"/>
    <property type="match status" value="1"/>
</dbReference>
<proteinExistence type="inferred from homology"/>
<organism evidence="10 11">
    <name type="scientific">Oleidesulfovibrio alaskensis (strain ATCC BAA-1058 / DSM 17464 / G20)</name>
    <name type="common">Desulfovibrio alaskensis</name>
    <dbReference type="NCBI Taxonomy" id="207559"/>
    <lineage>
        <taxon>Bacteria</taxon>
        <taxon>Pseudomonadati</taxon>
        <taxon>Thermodesulfobacteriota</taxon>
        <taxon>Desulfovibrionia</taxon>
        <taxon>Desulfovibrionales</taxon>
        <taxon>Desulfovibrionaceae</taxon>
        <taxon>Oleidesulfovibrio</taxon>
    </lineage>
</organism>
<dbReference type="PANTHER" id="PTHR19136:SF81">
    <property type="entry name" value="MOLYBDENUM COFACTOR GUANYLYLTRANSFERASE"/>
    <property type="match status" value="1"/>
</dbReference>
<gene>
    <name evidence="8" type="primary">mobA</name>
    <name evidence="10" type="ordered locus">Dde_0708</name>
</gene>
<evidence type="ECO:0000256" key="6">
    <source>
        <dbReference type="ARBA" id="ARBA00023134"/>
    </source>
</evidence>
<feature type="binding site" evidence="8">
    <location>
        <position position="75"/>
    </location>
    <ligand>
        <name>GTP</name>
        <dbReference type="ChEBI" id="CHEBI:37565"/>
    </ligand>
</feature>
<dbReference type="GO" id="GO:0046872">
    <property type="term" value="F:metal ion binding"/>
    <property type="evidence" value="ECO:0007669"/>
    <property type="project" value="UniProtKB-KW"/>
</dbReference>
<evidence type="ECO:0000313" key="11">
    <source>
        <dbReference type="Proteomes" id="UP000002710"/>
    </source>
</evidence>
<evidence type="ECO:0000313" key="10">
    <source>
        <dbReference type="EMBL" id="ABB37509.1"/>
    </source>
</evidence>
<keyword evidence="5 8" id="KW-0460">Magnesium</keyword>
<dbReference type="GO" id="GO:0005737">
    <property type="term" value="C:cytoplasm"/>
    <property type="evidence" value="ECO:0007669"/>
    <property type="project" value="UniProtKB-SubCell"/>
</dbReference>
<evidence type="ECO:0000256" key="5">
    <source>
        <dbReference type="ARBA" id="ARBA00022842"/>
    </source>
</evidence>